<evidence type="ECO:0000256" key="7">
    <source>
        <dbReference type="ARBA" id="ARBA00022827"/>
    </source>
</evidence>
<dbReference type="InterPro" id="IPR017610">
    <property type="entry name" value="tRNA_S-uridine_synth_MnmC_C"/>
</dbReference>
<evidence type="ECO:0000256" key="6">
    <source>
        <dbReference type="ARBA" id="ARBA00022694"/>
    </source>
</evidence>
<evidence type="ECO:0000256" key="8">
    <source>
        <dbReference type="ARBA" id="ARBA00023002"/>
    </source>
</evidence>
<comment type="similarity">
    <text evidence="10">In the N-terminal section; belongs to the methyltransferase superfamily. tRNA (mnm(5)s(2)U34)-methyltransferase family.</text>
</comment>
<proteinExistence type="inferred from homology"/>
<organism evidence="13 14">
    <name type="scientific">Zhongshania aquimaris</name>
    <dbReference type="NCBI Taxonomy" id="2857107"/>
    <lineage>
        <taxon>Bacteria</taxon>
        <taxon>Pseudomonadati</taxon>
        <taxon>Pseudomonadota</taxon>
        <taxon>Gammaproteobacteria</taxon>
        <taxon>Cellvibrionales</taxon>
        <taxon>Spongiibacteraceae</taxon>
        <taxon>Zhongshania</taxon>
    </lineage>
</organism>
<dbReference type="Pfam" id="PF01266">
    <property type="entry name" value="DAO"/>
    <property type="match status" value="1"/>
</dbReference>
<keyword evidence="14" id="KW-1185">Reference proteome</keyword>
<feature type="region of interest" description="FAD-dependent cmnm(5)s(2)U34 oxidoreductase" evidence="10">
    <location>
        <begin position="295"/>
        <end position="687"/>
    </location>
</feature>
<comment type="function">
    <text evidence="10">Catalyzes the last two steps in the biosynthesis of 5-methylaminomethyl-2-thiouridine (mnm(5)s(2)U) at the wobble position (U34) in tRNA. Catalyzes the FAD-dependent demodification of cmnm(5)s(2)U34 to nm(5)s(2)U34, followed by the transfer of a methyl group from S-adenosyl-L-methionine to nm(5)s(2)U34, to form mnm(5)s(2)U34.</text>
</comment>
<accession>A0ABS6VP32</accession>
<evidence type="ECO:0000313" key="14">
    <source>
        <dbReference type="Proteomes" id="UP001166291"/>
    </source>
</evidence>
<evidence type="ECO:0000259" key="12">
    <source>
        <dbReference type="Pfam" id="PF05430"/>
    </source>
</evidence>
<dbReference type="NCBIfam" id="NF002481">
    <property type="entry name" value="PRK01747.1-2"/>
    <property type="match status" value="1"/>
</dbReference>
<comment type="catalytic activity">
    <reaction evidence="10">
        <text>5-aminomethyl-2-thiouridine(34) in tRNA + S-adenosyl-L-methionine = 5-methylaminomethyl-2-thiouridine(34) in tRNA + S-adenosyl-L-homocysteine + H(+)</text>
        <dbReference type="Rhea" id="RHEA:19569"/>
        <dbReference type="Rhea" id="RHEA-COMP:10195"/>
        <dbReference type="Rhea" id="RHEA-COMP:10197"/>
        <dbReference type="ChEBI" id="CHEBI:15378"/>
        <dbReference type="ChEBI" id="CHEBI:57856"/>
        <dbReference type="ChEBI" id="CHEBI:59789"/>
        <dbReference type="ChEBI" id="CHEBI:74454"/>
        <dbReference type="ChEBI" id="CHEBI:74455"/>
        <dbReference type="EC" id="2.1.1.61"/>
    </reaction>
</comment>
<comment type="similarity">
    <text evidence="10">In the C-terminal section; belongs to the DAO family.</text>
</comment>
<dbReference type="RefSeq" id="WP_219041730.1">
    <property type="nucleotide sequence ID" value="NZ_JAHWDQ010000001.1"/>
</dbReference>
<keyword evidence="6 10" id="KW-0819">tRNA processing</keyword>
<dbReference type="PANTHER" id="PTHR13847">
    <property type="entry name" value="SARCOSINE DEHYDROGENASE-RELATED"/>
    <property type="match status" value="1"/>
</dbReference>
<evidence type="ECO:0000256" key="5">
    <source>
        <dbReference type="ARBA" id="ARBA00022691"/>
    </source>
</evidence>
<comment type="caution">
    <text evidence="13">The sequence shown here is derived from an EMBL/GenBank/DDBJ whole genome shotgun (WGS) entry which is preliminary data.</text>
</comment>
<keyword evidence="9 10" id="KW-0511">Multifunctional enzyme</keyword>
<dbReference type="EMBL" id="JAHWDQ010000001">
    <property type="protein sequence ID" value="MBW2939476.1"/>
    <property type="molecule type" value="Genomic_DNA"/>
</dbReference>
<evidence type="ECO:0000256" key="1">
    <source>
        <dbReference type="ARBA" id="ARBA00022490"/>
    </source>
</evidence>
<dbReference type="EC" id="1.5.-.-" evidence="10"/>
<name>A0ABS6VP32_9GAMM</name>
<feature type="domain" description="MnmC-like methyltransferase" evidence="12">
    <location>
        <begin position="123"/>
        <end position="261"/>
    </location>
</feature>
<feature type="region of interest" description="tRNA (mnm(5)s(2)U34)-methyltransferase" evidence="10">
    <location>
        <begin position="1"/>
        <end position="263"/>
    </location>
</feature>
<keyword evidence="7 10" id="KW-0274">FAD</keyword>
<dbReference type="NCBIfam" id="NF033855">
    <property type="entry name" value="tRNA_MNMC2"/>
    <property type="match status" value="1"/>
</dbReference>
<gene>
    <name evidence="10 13" type="primary">mnmC</name>
    <name evidence="13" type="ORF">KXJ70_01720</name>
</gene>
<evidence type="ECO:0000259" key="11">
    <source>
        <dbReference type="Pfam" id="PF01266"/>
    </source>
</evidence>
<keyword evidence="4 10" id="KW-0808">Transferase</keyword>
<dbReference type="NCBIfam" id="TIGR03197">
    <property type="entry name" value="MnmC_Cterm"/>
    <property type="match status" value="1"/>
</dbReference>
<evidence type="ECO:0000256" key="4">
    <source>
        <dbReference type="ARBA" id="ARBA00022679"/>
    </source>
</evidence>
<sequence length="687" mass="74922">MAKSSHPNPYFLEAASIDWGTDGVPRADTYGDIYFSQESGIHESRHVFLFHNQLAERWEALDTQQSGRFTIIETGFGTGLNFLLAWQLWQSLAPSNWQLHFISVEKHPLHPADLRRAHAYWPELTHLASILQHNYPPLLPGQHRRMLNSAQVCLDLLFGDALECLPALLDSPSASSSRSQSSPLDRPPCVDAWFLDGFSPASNPDMWHDTLFSCMGALSDTGTTFATFTSAGFVKRGLRGQGFAIEKVTGYGRKREMLRGTFKNQSDADAPKPEYVAVPWHRPSASSAVNSAIVIGAGLAGCSTARALAQRGIKVTVIERNTPASGASGNPQGVLYTKLSPAPGDLNQFTLTSFLYALAHYRERLASGVIDGELCGVLQLTNSKKDAVHFDQLKNLLADQDWLQFLSGDELEKISGISLSGQAFYYPNAGWLAPPSVCNADLDHPNIRLITHCKGVSLSNNENGQWCVLDDEGQIIVDADAVIVANSNDALQFSQTQHLPIKPIRGQLSYLNESDLTQIPQCVICHEGYLAPPVAGKLCIGASFTLRDSNTALRESDHDSNLAQLKAISPNLLKSTASAHDGRASLRCSSSDYLPIVGAAPIVADYAKNYAALGKDARLCIDTAASNYPRLYINIAHGSRGLTSTPVCAELLASYICGEVRPLPRHLCEALSPARFTMRKIIRNQKI</sequence>
<keyword evidence="3 10" id="KW-0285">Flavoprotein</keyword>
<dbReference type="InterPro" id="IPR023032">
    <property type="entry name" value="tRNA_MAMT_biosynth_bifunc_MnmC"/>
</dbReference>
<dbReference type="Pfam" id="PF05430">
    <property type="entry name" value="Methyltransf_30"/>
    <property type="match status" value="1"/>
</dbReference>
<dbReference type="InterPro" id="IPR047785">
    <property type="entry name" value="tRNA_MNMC2"/>
</dbReference>
<dbReference type="InterPro" id="IPR006076">
    <property type="entry name" value="FAD-dep_OxRdtase"/>
</dbReference>
<comment type="cofactor">
    <cofactor evidence="10">
        <name>FAD</name>
        <dbReference type="ChEBI" id="CHEBI:57692"/>
    </cofactor>
</comment>
<evidence type="ECO:0000256" key="2">
    <source>
        <dbReference type="ARBA" id="ARBA00022603"/>
    </source>
</evidence>
<keyword evidence="8 10" id="KW-0560">Oxidoreductase</keyword>
<keyword evidence="5 10" id="KW-0949">S-adenosyl-L-methionine</keyword>
<evidence type="ECO:0000256" key="10">
    <source>
        <dbReference type="HAMAP-Rule" id="MF_01102"/>
    </source>
</evidence>
<dbReference type="PANTHER" id="PTHR13847:SF283">
    <property type="entry name" value="TRNA 5-METHYLAMINOMETHYL-2-THIOURIDINE BIOSYNTHESIS BIFUNCTIONAL PROTEIN MNMC"/>
    <property type="match status" value="1"/>
</dbReference>
<keyword evidence="2 10" id="KW-0489">Methyltransferase</keyword>
<evidence type="ECO:0000256" key="9">
    <source>
        <dbReference type="ARBA" id="ARBA00023268"/>
    </source>
</evidence>
<dbReference type="EC" id="2.1.1.61" evidence="10"/>
<feature type="domain" description="FAD dependent oxidoreductase" evidence="11">
    <location>
        <begin position="292"/>
        <end position="654"/>
    </location>
</feature>
<dbReference type="Proteomes" id="UP001166291">
    <property type="component" value="Unassembled WGS sequence"/>
</dbReference>
<dbReference type="InterPro" id="IPR008471">
    <property type="entry name" value="MnmC-like_methylTransf"/>
</dbReference>
<keyword evidence="1 10" id="KW-0963">Cytoplasm</keyword>
<evidence type="ECO:0000313" key="13">
    <source>
        <dbReference type="EMBL" id="MBW2939476.1"/>
    </source>
</evidence>
<evidence type="ECO:0000256" key="3">
    <source>
        <dbReference type="ARBA" id="ARBA00022630"/>
    </source>
</evidence>
<dbReference type="HAMAP" id="MF_01102">
    <property type="entry name" value="MnmC"/>
    <property type="match status" value="1"/>
</dbReference>
<reference evidence="13" key="1">
    <citation type="submission" date="2021-07" db="EMBL/GenBank/DDBJ databases">
        <title>Zhongshania sp. CAU 1632 isolated from seawater.</title>
        <authorList>
            <person name="Kim W."/>
        </authorList>
    </citation>
    <scope>NUCLEOTIDE SEQUENCE</scope>
    <source>
        <strain evidence="13">CAU 1632</strain>
    </source>
</reference>
<protein>
    <recommendedName>
        <fullName evidence="10">tRNA 5-methylaminomethyl-2-thiouridine biosynthesis bifunctional protein MnmC</fullName>
        <shortName evidence="10">tRNA mnm(5)s(2)U biosynthesis bifunctional protein</shortName>
    </recommendedName>
    <domain>
        <recommendedName>
            <fullName evidence="10">tRNA (mnm(5)s(2)U34)-methyltransferase</fullName>
            <ecNumber evidence="10">2.1.1.61</ecNumber>
        </recommendedName>
    </domain>
    <domain>
        <recommendedName>
            <fullName evidence="10">FAD-dependent cmnm(5)s(2)U34 oxidoreductase</fullName>
            <ecNumber evidence="10">1.5.-.-</ecNumber>
        </recommendedName>
    </domain>
</protein>
<comment type="subcellular location">
    <subcellularLocation>
        <location evidence="10">Cytoplasm</location>
    </subcellularLocation>
</comment>